<dbReference type="EMBL" id="MCGN01000004">
    <property type="protein sequence ID" value="ORY97288.1"/>
    <property type="molecule type" value="Genomic_DNA"/>
</dbReference>
<sequence>MTLQNLIADAGTFAGAEALLHRWEDSHNHKHSKWRDAAIAAAAAYAMQKYQEHHQQQQQYQQQQQQQQQQQYDTSGSGGAYYQHQPDLFSSSTYNYSNPYWQQQPYLQQPGSYYNSYGYPQQMPYVPPPFPYYPQLPFYGFDQPMIGPGSAFPPFGHPPMNRFHYGYSAPHAFLPYY</sequence>
<evidence type="ECO:0000313" key="3">
    <source>
        <dbReference type="Proteomes" id="UP000242180"/>
    </source>
</evidence>
<feature type="region of interest" description="Disordered" evidence="1">
    <location>
        <begin position="54"/>
        <end position="78"/>
    </location>
</feature>
<keyword evidence="3" id="KW-1185">Reference proteome</keyword>
<protein>
    <submittedName>
        <fullName evidence="2">Uncharacterized protein</fullName>
    </submittedName>
</protein>
<dbReference type="AlphaFoldDB" id="A0A1X2HEE3"/>
<accession>A0A1X2HEE3</accession>
<feature type="compositionally biased region" description="Low complexity" evidence="1">
    <location>
        <begin position="56"/>
        <end position="72"/>
    </location>
</feature>
<dbReference type="InParanoid" id="A0A1X2HEE3"/>
<dbReference type="OrthoDB" id="2289244at2759"/>
<comment type="caution">
    <text evidence="2">The sequence shown here is derived from an EMBL/GenBank/DDBJ whole genome shotgun (WGS) entry which is preliminary data.</text>
</comment>
<gene>
    <name evidence="2" type="ORF">BCR43DRAFT_234883</name>
</gene>
<organism evidence="2 3">
    <name type="scientific">Syncephalastrum racemosum</name>
    <name type="common">Filamentous fungus</name>
    <dbReference type="NCBI Taxonomy" id="13706"/>
    <lineage>
        <taxon>Eukaryota</taxon>
        <taxon>Fungi</taxon>
        <taxon>Fungi incertae sedis</taxon>
        <taxon>Mucoromycota</taxon>
        <taxon>Mucoromycotina</taxon>
        <taxon>Mucoromycetes</taxon>
        <taxon>Mucorales</taxon>
        <taxon>Syncephalastraceae</taxon>
        <taxon>Syncephalastrum</taxon>
    </lineage>
</organism>
<reference evidence="2 3" key="1">
    <citation type="submission" date="2016-07" db="EMBL/GenBank/DDBJ databases">
        <title>Pervasive Adenine N6-methylation of Active Genes in Fungi.</title>
        <authorList>
            <consortium name="DOE Joint Genome Institute"/>
            <person name="Mondo S.J."/>
            <person name="Dannebaum R.O."/>
            <person name="Kuo R.C."/>
            <person name="Labutti K."/>
            <person name="Haridas S."/>
            <person name="Kuo A."/>
            <person name="Salamov A."/>
            <person name="Ahrendt S.R."/>
            <person name="Lipzen A."/>
            <person name="Sullivan W."/>
            <person name="Andreopoulos W.B."/>
            <person name="Clum A."/>
            <person name="Lindquist E."/>
            <person name="Daum C."/>
            <person name="Ramamoorthy G.K."/>
            <person name="Gryganskyi A."/>
            <person name="Culley D."/>
            <person name="Magnuson J.K."/>
            <person name="James T.Y."/>
            <person name="O'Malley M.A."/>
            <person name="Stajich J.E."/>
            <person name="Spatafora J.W."/>
            <person name="Visel A."/>
            <person name="Grigoriev I.V."/>
        </authorList>
    </citation>
    <scope>NUCLEOTIDE SEQUENCE [LARGE SCALE GENOMIC DNA]</scope>
    <source>
        <strain evidence="2 3">NRRL 2496</strain>
    </source>
</reference>
<evidence type="ECO:0000313" key="2">
    <source>
        <dbReference type="EMBL" id="ORY97288.1"/>
    </source>
</evidence>
<dbReference type="Proteomes" id="UP000242180">
    <property type="component" value="Unassembled WGS sequence"/>
</dbReference>
<evidence type="ECO:0000256" key="1">
    <source>
        <dbReference type="SAM" id="MobiDB-lite"/>
    </source>
</evidence>
<name>A0A1X2HEE3_SYNRA</name>
<proteinExistence type="predicted"/>